<evidence type="ECO:0000313" key="1">
    <source>
        <dbReference type="EnsemblPlants" id="PGSC0003DMT400095508"/>
    </source>
</evidence>
<dbReference type="AlphaFoldDB" id="M1DWG5"/>
<dbReference type="Proteomes" id="UP000011115">
    <property type="component" value="Unassembled WGS sequence"/>
</dbReference>
<dbReference type="HOGENOM" id="CLU_2376885_0_0_1"/>
<evidence type="ECO:0000313" key="2">
    <source>
        <dbReference type="Proteomes" id="UP000011115"/>
    </source>
</evidence>
<name>M1DWG5_SOLTU</name>
<keyword evidence="2" id="KW-1185">Reference proteome</keyword>
<reference evidence="2" key="1">
    <citation type="journal article" date="2011" name="Nature">
        <title>Genome sequence and analysis of the tuber crop potato.</title>
        <authorList>
            <consortium name="The Potato Genome Sequencing Consortium"/>
        </authorList>
    </citation>
    <scope>NUCLEOTIDE SEQUENCE [LARGE SCALE GENOMIC DNA]</scope>
    <source>
        <strain evidence="2">cv. DM1-3 516 R44</strain>
    </source>
</reference>
<organism evidence="1 2">
    <name type="scientific">Solanum tuberosum</name>
    <name type="common">Potato</name>
    <dbReference type="NCBI Taxonomy" id="4113"/>
    <lineage>
        <taxon>Eukaryota</taxon>
        <taxon>Viridiplantae</taxon>
        <taxon>Streptophyta</taxon>
        <taxon>Embryophyta</taxon>
        <taxon>Tracheophyta</taxon>
        <taxon>Spermatophyta</taxon>
        <taxon>Magnoliopsida</taxon>
        <taxon>eudicotyledons</taxon>
        <taxon>Gunneridae</taxon>
        <taxon>Pentapetalae</taxon>
        <taxon>asterids</taxon>
        <taxon>lamiids</taxon>
        <taxon>Solanales</taxon>
        <taxon>Solanaceae</taxon>
        <taxon>Solanoideae</taxon>
        <taxon>Solaneae</taxon>
        <taxon>Solanum</taxon>
    </lineage>
</organism>
<proteinExistence type="predicted"/>
<dbReference type="InParanoid" id="M1DWG5"/>
<reference evidence="1" key="2">
    <citation type="submission" date="2015-06" db="UniProtKB">
        <authorList>
            <consortium name="EnsemblPlants"/>
        </authorList>
    </citation>
    <scope>IDENTIFICATION</scope>
    <source>
        <strain evidence="1">DM1-3 516 R44</strain>
    </source>
</reference>
<accession>M1DWG5</accession>
<dbReference type="PaxDb" id="4113-PGSC0003DMT400095508"/>
<protein>
    <submittedName>
        <fullName evidence="1">Gag-pol polyprotein</fullName>
    </submittedName>
</protein>
<dbReference type="Gramene" id="PGSC0003DMT400095508">
    <property type="protein sequence ID" value="PGSC0003DMT400095508"/>
    <property type="gene ID" value="PGSC0003DMG400045079"/>
</dbReference>
<dbReference type="EnsemblPlants" id="PGSC0003DMT400095508">
    <property type="protein sequence ID" value="PGSC0003DMT400095508"/>
    <property type="gene ID" value="PGSC0003DMG400045079"/>
</dbReference>
<sequence>MLGLGEKRKEGKREEEKQEFAKNDRFWLWISQGIDLTRYIIMPPRRAVKGCPARRNVEEQELPNAPEVQPQGKVTNAEFREAIRMLSQVVTNQVG</sequence>